<name>A0ABS8CSZ1_9RHOB</name>
<protein>
    <recommendedName>
        <fullName evidence="3">Transposase</fullName>
    </recommendedName>
</protein>
<accession>A0ABS8CSZ1</accession>
<gene>
    <name evidence="1" type="ORF">H0485_21330</name>
</gene>
<evidence type="ECO:0008006" key="3">
    <source>
        <dbReference type="Google" id="ProtNLM"/>
    </source>
</evidence>
<organism evidence="1 2">
    <name type="scientific">Pseudogemmobacter faecipullorum</name>
    <dbReference type="NCBI Taxonomy" id="2755041"/>
    <lineage>
        <taxon>Bacteria</taxon>
        <taxon>Pseudomonadati</taxon>
        <taxon>Pseudomonadota</taxon>
        <taxon>Alphaproteobacteria</taxon>
        <taxon>Rhodobacterales</taxon>
        <taxon>Paracoccaceae</taxon>
        <taxon>Pseudogemmobacter</taxon>
    </lineage>
</organism>
<dbReference type="Proteomes" id="UP001198571">
    <property type="component" value="Unassembled WGS sequence"/>
</dbReference>
<evidence type="ECO:0000313" key="1">
    <source>
        <dbReference type="EMBL" id="MCB5412493.1"/>
    </source>
</evidence>
<comment type="caution">
    <text evidence="1">The sequence shown here is derived from an EMBL/GenBank/DDBJ whole genome shotgun (WGS) entry which is preliminary data.</text>
</comment>
<reference evidence="1 2" key="1">
    <citation type="submission" date="2020-07" db="EMBL/GenBank/DDBJ databases">
        <title>Pseudogemmobacter sp. nov., isolated from poultry manure in Taiwan.</title>
        <authorList>
            <person name="Lin S.-Y."/>
            <person name="Tang Y.-S."/>
            <person name="Young C.-C."/>
        </authorList>
    </citation>
    <scope>NUCLEOTIDE SEQUENCE [LARGE SCALE GENOMIC DNA]</scope>
    <source>
        <strain evidence="1 2">CC-YST710</strain>
    </source>
</reference>
<proteinExistence type="predicted"/>
<evidence type="ECO:0000313" key="2">
    <source>
        <dbReference type="Proteomes" id="UP001198571"/>
    </source>
</evidence>
<dbReference type="EMBL" id="JACDXX010000107">
    <property type="protein sequence ID" value="MCB5412493.1"/>
    <property type="molecule type" value="Genomic_DNA"/>
</dbReference>
<sequence length="90" mass="10151">MDRITHTQKTGHSPTLLRKAALQNKALVSEMLEARDERRLLRFQQQMAGYKLLIIDELGFVSLSNTGNLSDLLWACSPLLVLGACRRNRG</sequence>
<keyword evidence="2" id="KW-1185">Reference proteome</keyword>